<dbReference type="InterPro" id="IPR001139">
    <property type="entry name" value="Glyco_hydro_30"/>
</dbReference>
<dbReference type="Gene3D" id="2.60.40.1180">
    <property type="entry name" value="Golgi alpha-mannosidase II"/>
    <property type="match status" value="1"/>
</dbReference>
<dbReference type="InterPro" id="IPR017853">
    <property type="entry name" value="GH"/>
</dbReference>
<evidence type="ECO:0000256" key="4">
    <source>
        <dbReference type="RuleBase" id="RU361188"/>
    </source>
</evidence>
<keyword evidence="2" id="KW-0732">Signal</keyword>
<dbReference type="AlphaFoldDB" id="A0A917VRW1"/>
<comment type="caution">
    <text evidence="6">The sequence shown here is derived from an EMBL/GenBank/DDBJ whole genome shotgun (WGS) entry which is preliminary data.</text>
</comment>
<name>A0A917VRW1_9ACTN</name>
<keyword evidence="3 4" id="KW-0378">Hydrolase</keyword>
<dbReference type="Pfam" id="PF17189">
    <property type="entry name" value="Glyco_hydro_30C"/>
    <property type="match status" value="1"/>
</dbReference>
<dbReference type="InterPro" id="IPR033453">
    <property type="entry name" value="Glyco_hydro_30_TIM-barrel"/>
</dbReference>
<dbReference type="InterPro" id="IPR033452">
    <property type="entry name" value="GH30_C"/>
</dbReference>
<dbReference type="RefSeq" id="WP_189166230.1">
    <property type="nucleotide sequence ID" value="NZ_BMNT01000037.1"/>
</dbReference>
<protein>
    <submittedName>
        <fullName evidence="6">Glucosylceramidase</fullName>
    </submittedName>
</protein>
<reference evidence="6" key="1">
    <citation type="journal article" date="2014" name="Int. J. Syst. Evol. Microbiol.">
        <title>Complete genome sequence of Corynebacterium casei LMG S-19264T (=DSM 44701T), isolated from a smear-ripened cheese.</title>
        <authorList>
            <consortium name="US DOE Joint Genome Institute (JGI-PGF)"/>
            <person name="Walter F."/>
            <person name="Albersmeier A."/>
            <person name="Kalinowski J."/>
            <person name="Ruckert C."/>
        </authorList>
    </citation>
    <scope>NUCLEOTIDE SEQUENCE</scope>
    <source>
        <strain evidence="6">JCM 13064</strain>
    </source>
</reference>
<feature type="domain" description="Ricin B lectin" evidence="5">
    <location>
        <begin position="521"/>
        <end position="644"/>
    </location>
</feature>
<reference evidence="6" key="2">
    <citation type="submission" date="2020-09" db="EMBL/GenBank/DDBJ databases">
        <authorList>
            <person name="Sun Q."/>
            <person name="Ohkuma M."/>
        </authorList>
    </citation>
    <scope>NUCLEOTIDE SEQUENCE</scope>
    <source>
        <strain evidence="6">JCM 13064</strain>
    </source>
</reference>
<evidence type="ECO:0000313" key="7">
    <source>
        <dbReference type="Proteomes" id="UP000645217"/>
    </source>
</evidence>
<dbReference type="PROSITE" id="PS50231">
    <property type="entry name" value="RICIN_B_LECTIN"/>
    <property type="match status" value="1"/>
</dbReference>
<accession>A0A917VRW1</accession>
<sequence length="644" mass="69186">MSCLRLGRLASRPATLLRSLLRRAPTPERRARRSRPARARLALPAALLLLACAGIDVAAAAPAQAAGETVDIWLTTTSDAAGRTVTRGLQRQTPVTFAATSPAAATTITVDENTTYQQFEGAGASFTDSAAWLMNSSGILGQSTRDTVMRKLFDPTEGIGLSFLRNPMGSSDLARFSYSYDDTCCDLSGFSIAHDLADVVPLTKQAKALNPALKIMASPWSAPAWMKDNDSWSQGWLESQYYGMYGEYFARYIQAYQAQGLRIDYVTPQNEPTCCAGYPSMNWNASGLQYFVKNALWPAFRNAGITTKTLVHDWNWDGWNTWGAPLLADSAIRDDLLFGGIAWHGYGGDVSTQSAVHDQYPGVNAYMTEHSGGTWIADQHREDMNNLIDYTRNWDRSWIKWSLATDQAHNPHNGGCDVCTGLITVHNGDARHGQVDYTVEYYTMGHLTKFVKPGAYRIASTAGSAVKNVAWRNPDGSKALIAYNTTGSSQSVKVVWGGQSFTYTLPTRTSATFTWSGAAPAPGRAITGYGGKCVDVAAASSANGTQVQLYTCNGTAAQQWTTGAAGSLRSLGKCLDVAGASSANGTKVQIYDCNGTAAQQWTAASDGSLRALGKCLDATGPSSADGTPLQIWDCTGGANQKWTL</sequence>
<evidence type="ECO:0000259" key="5">
    <source>
        <dbReference type="SMART" id="SM00458"/>
    </source>
</evidence>
<evidence type="ECO:0000256" key="2">
    <source>
        <dbReference type="ARBA" id="ARBA00022729"/>
    </source>
</evidence>
<dbReference type="InterPro" id="IPR013780">
    <property type="entry name" value="Glyco_hydro_b"/>
</dbReference>
<dbReference type="GO" id="GO:0006680">
    <property type="term" value="P:glucosylceramide catabolic process"/>
    <property type="evidence" value="ECO:0007669"/>
    <property type="project" value="TreeGrafter"/>
</dbReference>
<evidence type="ECO:0000313" key="6">
    <source>
        <dbReference type="EMBL" id="GGL08250.1"/>
    </source>
</evidence>
<dbReference type="EMBL" id="BMNT01000037">
    <property type="protein sequence ID" value="GGL08250.1"/>
    <property type="molecule type" value="Genomic_DNA"/>
</dbReference>
<evidence type="ECO:0000256" key="3">
    <source>
        <dbReference type="ARBA" id="ARBA00022801"/>
    </source>
</evidence>
<dbReference type="Pfam" id="PF00652">
    <property type="entry name" value="Ricin_B_lectin"/>
    <property type="match status" value="1"/>
</dbReference>
<dbReference type="GO" id="GO:0004348">
    <property type="term" value="F:glucosylceramidase activity"/>
    <property type="evidence" value="ECO:0007669"/>
    <property type="project" value="InterPro"/>
</dbReference>
<dbReference type="Proteomes" id="UP000645217">
    <property type="component" value="Unassembled WGS sequence"/>
</dbReference>
<dbReference type="InterPro" id="IPR000772">
    <property type="entry name" value="Ricin_B_lectin"/>
</dbReference>
<evidence type="ECO:0000256" key="1">
    <source>
        <dbReference type="ARBA" id="ARBA00005382"/>
    </source>
</evidence>
<dbReference type="SMART" id="SM00458">
    <property type="entry name" value="RICIN"/>
    <property type="match status" value="1"/>
</dbReference>
<dbReference type="SUPFAM" id="SSF50370">
    <property type="entry name" value="Ricin B-like lectins"/>
    <property type="match status" value="1"/>
</dbReference>
<dbReference type="CDD" id="cd23451">
    <property type="entry name" value="beta-trefoil_Ricin_laminarinase"/>
    <property type="match status" value="1"/>
</dbReference>
<comment type="similarity">
    <text evidence="1 4">Belongs to the glycosyl hydrolase 30 family.</text>
</comment>
<dbReference type="SUPFAM" id="SSF51011">
    <property type="entry name" value="Glycosyl hydrolase domain"/>
    <property type="match status" value="1"/>
</dbReference>
<proteinExistence type="inferred from homology"/>
<dbReference type="Gene3D" id="2.80.10.50">
    <property type="match status" value="2"/>
</dbReference>
<dbReference type="SUPFAM" id="SSF51445">
    <property type="entry name" value="(Trans)glycosidases"/>
    <property type="match status" value="1"/>
</dbReference>
<dbReference type="PANTHER" id="PTHR11069">
    <property type="entry name" value="GLUCOSYLCERAMIDASE"/>
    <property type="match status" value="1"/>
</dbReference>
<dbReference type="GO" id="GO:0016020">
    <property type="term" value="C:membrane"/>
    <property type="evidence" value="ECO:0007669"/>
    <property type="project" value="GOC"/>
</dbReference>
<organism evidence="6 7">
    <name type="scientific">Sphaerisporangium melleum</name>
    <dbReference type="NCBI Taxonomy" id="321316"/>
    <lineage>
        <taxon>Bacteria</taxon>
        <taxon>Bacillati</taxon>
        <taxon>Actinomycetota</taxon>
        <taxon>Actinomycetes</taxon>
        <taxon>Streptosporangiales</taxon>
        <taxon>Streptosporangiaceae</taxon>
        <taxon>Sphaerisporangium</taxon>
    </lineage>
</organism>
<keyword evidence="4" id="KW-0326">Glycosidase</keyword>
<dbReference type="PANTHER" id="PTHR11069:SF23">
    <property type="entry name" value="LYSOSOMAL ACID GLUCOSYLCERAMIDASE"/>
    <property type="match status" value="1"/>
</dbReference>
<gene>
    <name evidence="6" type="primary">srfJ</name>
    <name evidence="6" type="ORF">GCM10007964_58090</name>
</gene>
<dbReference type="InterPro" id="IPR035992">
    <property type="entry name" value="Ricin_B-like_lectins"/>
</dbReference>
<dbReference type="Gene3D" id="3.20.20.80">
    <property type="entry name" value="Glycosidases"/>
    <property type="match status" value="1"/>
</dbReference>
<keyword evidence="7" id="KW-1185">Reference proteome</keyword>
<dbReference type="Pfam" id="PF02055">
    <property type="entry name" value="Glyco_hydro_30"/>
    <property type="match status" value="1"/>
</dbReference>